<feature type="chain" id="PRO_5029645538" description="DUF4440 domain-containing protein" evidence="1">
    <location>
        <begin position="21"/>
        <end position="290"/>
    </location>
</feature>
<dbReference type="Proteomes" id="UP000514509">
    <property type="component" value="Chromosome"/>
</dbReference>
<dbReference type="InterPro" id="IPR032710">
    <property type="entry name" value="NTF2-like_dom_sf"/>
</dbReference>
<evidence type="ECO:0000313" key="3">
    <source>
        <dbReference type="EMBL" id="QMU28636.1"/>
    </source>
</evidence>
<name>A0A7L7L725_9BACT</name>
<reference evidence="3 4" key="1">
    <citation type="submission" date="2020-08" db="EMBL/GenBank/DDBJ databases">
        <title>Adhaeribacter dokdonensis sp. nov., isolated from the rhizosphere of Elymus tsukushiensis, a plant native to the Dokdo Islands, Republic of Korea.</title>
        <authorList>
            <person name="Ghim S.Y."/>
        </authorList>
    </citation>
    <scope>NUCLEOTIDE SEQUENCE [LARGE SCALE GENOMIC DNA]</scope>
    <source>
        <strain evidence="3 4">KUDC8001</strain>
    </source>
</reference>
<dbReference type="KEGG" id="add:HUW48_11560"/>
<accession>A0A7L7L725</accession>
<feature type="signal peptide" evidence="1">
    <location>
        <begin position="1"/>
        <end position="20"/>
    </location>
</feature>
<dbReference type="Pfam" id="PF14534">
    <property type="entry name" value="DUF4440"/>
    <property type="match status" value="1"/>
</dbReference>
<sequence length="290" mass="32348">MKKFLLLVVSFFIFSLYAQAQVKEVINTERYFAKMALTKDTRAAFLAFMSENSLLENKGKLVKGRPIYQFMPPDTSGKLIWDPVVATIAASGDLGYTSGPYKFQVKGKDVAFGDFATVWEKQADGKWTFVIDLGNSHGNTGIAWMENEVKTIEPAAEKNQKREKVDLIKIDQNLAAKIQPGTPAGYQEILHPAARLLRTGKAPYVSEAEKKTLFTEKTNLKFKPEGYKLAAAQDLGVVYGSCTATTQDSEKDTTLTGVYMHVWRKDPIKGWQLLHESINVHPPVPPAEQK</sequence>
<dbReference type="InterPro" id="IPR027843">
    <property type="entry name" value="DUF4440"/>
</dbReference>
<evidence type="ECO:0000313" key="4">
    <source>
        <dbReference type="Proteomes" id="UP000514509"/>
    </source>
</evidence>
<dbReference type="RefSeq" id="WP_182415819.1">
    <property type="nucleotide sequence ID" value="NZ_CP055153.1"/>
</dbReference>
<gene>
    <name evidence="3" type="ORF">HUW48_11560</name>
</gene>
<keyword evidence="1" id="KW-0732">Signal</keyword>
<organism evidence="3 4">
    <name type="scientific">Adhaeribacter radiodurans</name>
    <dbReference type="NCBI Taxonomy" id="2745197"/>
    <lineage>
        <taxon>Bacteria</taxon>
        <taxon>Pseudomonadati</taxon>
        <taxon>Bacteroidota</taxon>
        <taxon>Cytophagia</taxon>
        <taxon>Cytophagales</taxon>
        <taxon>Hymenobacteraceae</taxon>
        <taxon>Adhaeribacter</taxon>
    </lineage>
</organism>
<dbReference type="AlphaFoldDB" id="A0A7L7L725"/>
<dbReference type="Gene3D" id="3.10.450.50">
    <property type="match status" value="2"/>
</dbReference>
<dbReference type="SUPFAM" id="SSF54427">
    <property type="entry name" value="NTF2-like"/>
    <property type="match status" value="1"/>
</dbReference>
<feature type="domain" description="DUF4440" evidence="2">
    <location>
        <begin position="168"/>
        <end position="273"/>
    </location>
</feature>
<evidence type="ECO:0000259" key="2">
    <source>
        <dbReference type="Pfam" id="PF14534"/>
    </source>
</evidence>
<dbReference type="EMBL" id="CP055153">
    <property type="protein sequence ID" value="QMU28636.1"/>
    <property type="molecule type" value="Genomic_DNA"/>
</dbReference>
<evidence type="ECO:0000256" key="1">
    <source>
        <dbReference type="SAM" id="SignalP"/>
    </source>
</evidence>
<proteinExistence type="predicted"/>
<protein>
    <recommendedName>
        <fullName evidence="2">DUF4440 domain-containing protein</fullName>
    </recommendedName>
</protein>
<keyword evidence="4" id="KW-1185">Reference proteome</keyword>